<dbReference type="RefSeq" id="WP_229933650.1">
    <property type="nucleotide sequence ID" value="NZ_CAJHOF010000029.1"/>
</dbReference>
<feature type="transmembrane region" description="Helical" evidence="8">
    <location>
        <begin position="412"/>
        <end position="430"/>
    </location>
</feature>
<feature type="transmembrane region" description="Helical" evidence="8">
    <location>
        <begin position="239"/>
        <end position="258"/>
    </location>
</feature>
<dbReference type="EMBL" id="CAJHOF010000029">
    <property type="protein sequence ID" value="CAD7289796.1"/>
    <property type="molecule type" value="Genomic_DNA"/>
</dbReference>
<evidence type="ECO:0000256" key="6">
    <source>
        <dbReference type="ARBA" id="ARBA00022989"/>
    </source>
</evidence>
<evidence type="ECO:0000313" key="10">
    <source>
        <dbReference type="Proteomes" id="UP000789803"/>
    </source>
</evidence>
<feature type="transmembrane region" description="Helical" evidence="8">
    <location>
        <begin position="381"/>
        <end position="405"/>
    </location>
</feature>
<dbReference type="InterPro" id="IPR036259">
    <property type="entry name" value="MFS_trans_sf"/>
</dbReference>
<feature type="transmembrane region" description="Helical" evidence="8">
    <location>
        <begin position="96"/>
        <end position="113"/>
    </location>
</feature>
<keyword evidence="3" id="KW-1003">Cell membrane</keyword>
<evidence type="ECO:0000256" key="3">
    <source>
        <dbReference type="ARBA" id="ARBA00022475"/>
    </source>
</evidence>
<evidence type="ECO:0000256" key="5">
    <source>
        <dbReference type="ARBA" id="ARBA00022856"/>
    </source>
</evidence>
<keyword evidence="10" id="KW-1185">Reference proteome</keyword>
<dbReference type="Pfam" id="PF00854">
    <property type="entry name" value="PTR2"/>
    <property type="match status" value="1"/>
</dbReference>
<keyword evidence="5" id="KW-0571">Peptide transport</keyword>
<feature type="transmembrane region" description="Helical" evidence="8">
    <location>
        <begin position="270"/>
        <end position="287"/>
    </location>
</feature>
<name>A0ABN7KCM5_9BACT</name>
<evidence type="ECO:0000313" key="9">
    <source>
        <dbReference type="EMBL" id="CAD7289796.1"/>
    </source>
</evidence>
<sequence length="529" mass="59114">MKKVWVLFSTEMWEKFNFYGMRAIFALFLVHFLGFSESDAALYYGGFLAFSYLCPIVGGFLADRFLGYHKSVLLGCAFLAVAQLLFFVSASGFSSVGFALCGAILVMFGNGFFKPSITALLSIKAPKDISMDAVFSSYYFFLNLGVLIGSFVVPYFGDVVAGGVRDISAFKWGFLSAFIAMIVGIVIFALFSKNDENFTPKHAQGMKYNKRNLLISSVVFIAIFLLICYVSSTQNVVKMYLYPAIYAFGVSMICYVLLDKSLDKIERENIITIFISAIFIVFFWASFEQIGSSLTFIANNQMDRSLFGFDVPPSMISMFNPLFVLILSFLFSAFYIKLGRKNIEPNSLNKQAFGLCLLGVSYLIIAFKVHDLGENLLHIKWFLLLYFLHTCAELLVSPIGFALVAKLSPKRLLGLIFGIFYLANAAGYALSGTLASLLPPTSDKFILANQLGIDLKEILNSKGEISDDTLEILKQNGLPSEYPNIFGYEICSLFEFFMLFFVLCFGAGVLLFIVAKFHKMYNLKKDKNV</sequence>
<gene>
    <name evidence="9" type="primary">dtpA</name>
    <name evidence="9" type="ORF">LMG7974_01879</name>
</gene>
<dbReference type="InterPro" id="IPR005279">
    <property type="entry name" value="Dipep/tripep_permease"/>
</dbReference>
<feature type="transmembrane region" description="Helical" evidence="8">
    <location>
        <begin position="212"/>
        <end position="233"/>
    </location>
</feature>
<comment type="caution">
    <text evidence="9">The sequence shown here is derived from an EMBL/GenBank/DDBJ whole genome shotgun (WGS) entry which is preliminary data.</text>
</comment>
<organism evidence="9 10">
    <name type="scientific">Campylobacter majalis</name>
    <dbReference type="NCBI Taxonomy" id="2790656"/>
    <lineage>
        <taxon>Bacteria</taxon>
        <taxon>Pseudomonadati</taxon>
        <taxon>Campylobacterota</taxon>
        <taxon>Epsilonproteobacteria</taxon>
        <taxon>Campylobacterales</taxon>
        <taxon>Campylobacteraceae</taxon>
        <taxon>Campylobacter</taxon>
    </lineage>
</organism>
<proteinExistence type="predicted"/>
<dbReference type="InterPro" id="IPR050171">
    <property type="entry name" value="MFS_Transporters"/>
</dbReference>
<dbReference type="Gene3D" id="1.20.1250.20">
    <property type="entry name" value="MFS general substrate transporter like domains"/>
    <property type="match status" value="1"/>
</dbReference>
<evidence type="ECO:0000256" key="1">
    <source>
        <dbReference type="ARBA" id="ARBA00004651"/>
    </source>
</evidence>
<accession>A0ABN7KCM5</accession>
<feature type="transmembrane region" description="Helical" evidence="8">
    <location>
        <begin position="348"/>
        <end position="369"/>
    </location>
</feature>
<feature type="transmembrane region" description="Helical" evidence="8">
    <location>
        <begin position="169"/>
        <end position="191"/>
    </location>
</feature>
<keyword evidence="4 8" id="KW-0812">Transmembrane</keyword>
<dbReference type="Proteomes" id="UP000789803">
    <property type="component" value="Unassembled WGS sequence"/>
</dbReference>
<reference evidence="9 10" key="1">
    <citation type="submission" date="2020-11" db="EMBL/GenBank/DDBJ databases">
        <authorList>
            <person name="Peeters C."/>
        </authorList>
    </citation>
    <scope>NUCLEOTIDE SEQUENCE [LARGE SCALE GENOMIC DNA]</scope>
    <source>
        <strain evidence="9 10">LMG 7974</strain>
    </source>
</reference>
<keyword evidence="5" id="KW-0653">Protein transport</keyword>
<feature type="transmembrane region" description="Helical" evidence="8">
    <location>
        <begin position="41"/>
        <end position="60"/>
    </location>
</feature>
<feature type="transmembrane region" description="Helical" evidence="8">
    <location>
        <begin position="16"/>
        <end position="35"/>
    </location>
</feature>
<feature type="transmembrane region" description="Helical" evidence="8">
    <location>
        <begin position="134"/>
        <end position="157"/>
    </location>
</feature>
<evidence type="ECO:0000256" key="4">
    <source>
        <dbReference type="ARBA" id="ARBA00022692"/>
    </source>
</evidence>
<dbReference type="PANTHER" id="PTHR23517">
    <property type="entry name" value="RESISTANCE PROTEIN MDTM, PUTATIVE-RELATED-RELATED"/>
    <property type="match status" value="1"/>
</dbReference>
<evidence type="ECO:0000256" key="2">
    <source>
        <dbReference type="ARBA" id="ARBA00022448"/>
    </source>
</evidence>
<feature type="transmembrane region" description="Helical" evidence="8">
    <location>
        <begin position="72"/>
        <end position="90"/>
    </location>
</feature>
<keyword evidence="6 8" id="KW-1133">Transmembrane helix</keyword>
<dbReference type="NCBIfam" id="TIGR00924">
    <property type="entry name" value="yjdL_sub1_fam"/>
    <property type="match status" value="1"/>
</dbReference>
<evidence type="ECO:0000256" key="7">
    <source>
        <dbReference type="ARBA" id="ARBA00023136"/>
    </source>
</evidence>
<dbReference type="SUPFAM" id="SSF103473">
    <property type="entry name" value="MFS general substrate transporter"/>
    <property type="match status" value="1"/>
</dbReference>
<comment type="subcellular location">
    <subcellularLocation>
        <location evidence="1">Cell membrane</location>
        <topology evidence="1">Multi-pass membrane protein</topology>
    </subcellularLocation>
</comment>
<keyword evidence="2" id="KW-0813">Transport</keyword>
<keyword evidence="7 8" id="KW-0472">Membrane</keyword>
<dbReference type="PANTHER" id="PTHR23517:SF15">
    <property type="entry name" value="PROTON-DEPENDENT OLIGOPEPTIDE FAMILY TRANSPORT PROTEIN"/>
    <property type="match status" value="1"/>
</dbReference>
<dbReference type="CDD" id="cd17346">
    <property type="entry name" value="MFS_DtpA_like"/>
    <property type="match status" value="1"/>
</dbReference>
<dbReference type="InterPro" id="IPR000109">
    <property type="entry name" value="POT_fam"/>
</dbReference>
<feature type="transmembrane region" description="Helical" evidence="8">
    <location>
        <begin position="496"/>
        <end position="515"/>
    </location>
</feature>
<feature type="transmembrane region" description="Helical" evidence="8">
    <location>
        <begin position="315"/>
        <end position="336"/>
    </location>
</feature>
<protein>
    <submittedName>
        <fullName evidence="9">Dipeptide and tripeptide permease A</fullName>
    </submittedName>
</protein>
<evidence type="ECO:0000256" key="8">
    <source>
        <dbReference type="SAM" id="Phobius"/>
    </source>
</evidence>